<reference evidence="13" key="1">
    <citation type="submission" date="2002-11" db="EMBL/GenBank/DDBJ databases">
        <title>Characterization of the rhesus CMV US28 locus.</title>
        <authorList>
            <person name="Penfold M.E.T."/>
            <person name="Schmidt T.L."/>
            <person name="Dairaghi D.J."/>
            <person name="Schall T.J."/>
        </authorList>
    </citation>
    <scope>NUCLEOTIDE SEQUENCE</scope>
</reference>
<dbReference type="PANTHER" id="PTHR10489:SF932">
    <property type="entry name" value="G-PROTEIN COUPLED RECEPTORS FAMILY 1 PROFILE DOMAIN-CONTAINING PROTEIN"/>
    <property type="match status" value="1"/>
</dbReference>
<dbReference type="Proteomes" id="UP000101154">
    <property type="component" value="Segment"/>
</dbReference>
<sequence>MAVTLRGGSPINFKLMIVSHRNRKFHEIRLFQRSAIRPGGLWKPFFTTERETNSILHINTTCNVTDSLYAAKLGEALVNSALALFGTPLNAIVLVTQLLANRVHGYSTPIIYMTNLYSANFLTLIVLPFIVLSNQHLLPASAVTCKFLSLLYYSSCSVGFATVALIAADRYRVIHRRTQARQSYRNTYMIVGLTWLIGLICATPGGVYTTIVAHRDGESDAQRHNTCIMHFAYDEVYVLMVWKLLIVLVWGIVPVVMMSWFYAFFYNTVQRTAKKQQRTLKFVKVLLLSFIIIQTPYVSIMIFNTYATVGWPMECADLTRRRVINTFSRLVPNLHCMVNPILYALMGNDFVSKVGQCFRGELTNRRTFLRSKQQARNSDDVPTIVSQQPATPTIVNKPEKNPHVKRGVSFSVSASSELAAAKKAKDKAKRLSMSHQNLRLT</sequence>
<dbReference type="EMBL" id="JQ795930">
    <property type="protein sequence ID" value="AFL03436.1"/>
    <property type="molecule type" value="Genomic_DNA"/>
</dbReference>
<name>Q80QU2_RHCM6</name>
<feature type="transmembrane region" description="Helical" evidence="11">
    <location>
        <begin position="110"/>
        <end position="130"/>
    </location>
</feature>
<keyword evidence="2" id="KW-1032">Host cell membrane</keyword>
<evidence type="ECO:0000256" key="11">
    <source>
        <dbReference type="SAM" id="Phobius"/>
    </source>
</evidence>
<evidence type="ECO:0000256" key="4">
    <source>
        <dbReference type="ARBA" id="ARBA00022989"/>
    </source>
</evidence>
<protein>
    <submittedName>
        <fullName evidence="13">G-protein coupled receptor-like protein UL33 spliced isoform</fullName>
    </submittedName>
    <submittedName>
        <fullName evidence="14">Rh56</fullName>
    </submittedName>
</protein>
<dbReference type="GO" id="GO:0004930">
    <property type="term" value="F:G protein-coupled receptor activity"/>
    <property type="evidence" value="ECO:0007669"/>
    <property type="project" value="UniProtKB-KW"/>
</dbReference>
<evidence type="ECO:0000313" key="14">
    <source>
        <dbReference type="EMBL" id="AFL03436.1"/>
    </source>
</evidence>
<dbReference type="PANTHER" id="PTHR10489">
    <property type="entry name" value="CELL ADHESION MOLECULE"/>
    <property type="match status" value="1"/>
</dbReference>
<dbReference type="GO" id="GO:0020002">
    <property type="term" value="C:host cell plasma membrane"/>
    <property type="evidence" value="ECO:0007669"/>
    <property type="project" value="UniProtKB-SubCell"/>
</dbReference>
<keyword evidence="8 9" id="KW-0807">Transducer</keyword>
<evidence type="ECO:0000256" key="5">
    <source>
        <dbReference type="ARBA" id="ARBA00023040"/>
    </source>
</evidence>
<dbReference type="InterPro" id="IPR050119">
    <property type="entry name" value="CCR1-9-like"/>
</dbReference>
<feature type="transmembrane region" description="Helical" evidence="11">
    <location>
        <begin position="240"/>
        <end position="265"/>
    </location>
</feature>
<dbReference type="EMBL" id="AY183380">
    <property type="protein sequence ID" value="AAO40079.1"/>
    <property type="molecule type" value="Genomic_DNA"/>
</dbReference>
<evidence type="ECO:0000256" key="9">
    <source>
        <dbReference type="RuleBase" id="RU000688"/>
    </source>
</evidence>
<evidence type="ECO:0000256" key="1">
    <source>
        <dbReference type="ARBA" id="ARBA00004598"/>
    </source>
</evidence>
<dbReference type="PROSITE" id="PS50262">
    <property type="entry name" value="G_PROTEIN_RECEP_F1_2"/>
    <property type="match status" value="1"/>
</dbReference>
<keyword evidence="2" id="KW-1043">Host membrane</keyword>
<dbReference type="SUPFAM" id="SSF81321">
    <property type="entry name" value="Family A G protein-coupled receptor-like"/>
    <property type="match status" value="1"/>
</dbReference>
<evidence type="ECO:0000256" key="10">
    <source>
        <dbReference type="SAM" id="MobiDB-lite"/>
    </source>
</evidence>
<evidence type="ECO:0000259" key="12">
    <source>
        <dbReference type="PROSITE" id="PS50262"/>
    </source>
</evidence>
<comment type="similarity">
    <text evidence="9">Belongs to the G-protein coupled receptor 1 family.</text>
</comment>
<keyword evidence="5 9" id="KW-0297">G-protein coupled receptor</keyword>
<feature type="compositionally biased region" description="Basic residues" evidence="10">
    <location>
        <begin position="422"/>
        <end position="432"/>
    </location>
</feature>
<accession>Q80QU2</accession>
<dbReference type="PRINTS" id="PR00237">
    <property type="entry name" value="GPCRRHODOPSN"/>
</dbReference>
<evidence type="ECO:0000313" key="13">
    <source>
        <dbReference type="EMBL" id="AAO40079.1"/>
    </source>
</evidence>
<feature type="domain" description="G-protein coupled receptors family 1 profile" evidence="12">
    <location>
        <begin position="89"/>
        <end position="343"/>
    </location>
</feature>
<feature type="transmembrane region" description="Helical" evidence="11">
    <location>
        <begin position="285"/>
        <end position="307"/>
    </location>
</feature>
<evidence type="ECO:0000256" key="2">
    <source>
        <dbReference type="ARBA" id="ARBA00022511"/>
    </source>
</evidence>
<dbReference type="CDD" id="cd00637">
    <property type="entry name" value="7tm_classA_rhodopsin-like"/>
    <property type="match status" value="1"/>
</dbReference>
<keyword evidence="6 11" id="KW-0472">Membrane</keyword>
<keyword evidence="4 11" id="KW-1133">Transmembrane helix</keyword>
<evidence type="ECO:0000256" key="7">
    <source>
        <dbReference type="ARBA" id="ARBA00023170"/>
    </source>
</evidence>
<proteinExistence type="inferred from homology"/>
<organismHost>
    <name type="scientific">Macaca mulatta</name>
    <name type="common">Rhesus macaque</name>
    <dbReference type="NCBI Taxonomy" id="9544"/>
</organismHost>
<comment type="subcellular location">
    <subcellularLocation>
        <location evidence="1">Host cell membrane</location>
        <topology evidence="1">Multi-pass membrane protein</topology>
    </subcellularLocation>
</comment>
<keyword evidence="7 9" id="KW-0675">Receptor</keyword>
<dbReference type="PROSITE" id="PS00237">
    <property type="entry name" value="G_PROTEIN_RECEP_F1_1"/>
    <property type="match status" value="1"/>
</dbReference>
<reference evidence="14 15" key="2">
    <citation type="journal article" date="2012" name="J. Virol.">
        <title>Reevaluation of the Coding Potential and Proteomic Analysis of the BAC-Derived Rhesus Cytomegalovirus Strain 68-1.</title>
        <authorList>
            <person name="Malouli D."/>
            <person name="Nakayasu E.S."/>
            <person name="Viswanathan K."/>
            <person name="Camp D.G.II."/>
            <person name="Chang W.L."/>
            <person name="Barry P.A."/>
            <person name="Smith R.D."/>
            <person name="Fruh K."/>
        </authorList>
    </citation>
    <scope>NUCLEOTIDE SEQUENCE [LARGE SCALE GENOMIC DNA]</scope>
    <source>
        <strain evidence="14">68-1 BAC</strain>
    </source>
</reference>
<evidence type="ECO:0000256" key="8">
    <source>
        <dbReference type="ARBA" id="ARBA00023224"/>
    </source>
</evidence>
<evidence type="ECO:0000256" key="3">
    <source>
        <dbReference type="ARBA" id="ARBA00022692"/>
    </source>
</evidence>
<organism evidence="13">
    <name type="scientific">Rhesus cytomegalovirus (strain 68-1)</name>
    <name type="common">RhCMV</name>
    <dbReference type="NCBI Taxonomy" id="47929"/>
    <lineage>
        <taxon>Viruses</taxon>
        <taxon>Duplodnaviria</taxon>
        <taxon>Heunggongvirae</taxon>
        <taxon>Peploviricota</taxon>
        <taxon>Herviviricetes</taxon>
        <taxon>Herpesvirales</taxon>
        <taxon>Orthoherpesviridae</taxon>
        <taxon>Betaherpesvirinae</taxon>
        <taxon>Cytomegalovirus</taxon>
        <taxon>Cytomegalovirus macacinebeta3</taxon>
    </lineage>
</organism>
<dbReference type="InterPro" id="IPR017452">
    <property type="entry name" value="GPCR_Rhodpsn_7TM"/>
</dbReference>
<dbReference type="GO" id="GO:0016020">
    <property type="term" value="C:membrane"/>
    <property type="evidence" value="ECO:0007669"/>
    <property type="project" value="InterPro"/>
</dbReference>
<evidence type="ECO:0000313" key="15">
    <source>
        <dbReference type="Proteomes" id="UP000101154"/>
    </source>
</evidence>
<feature type="transmembrane region" description="Helical" evidence="11">
    <location>
        <begin position="188"/>
        <end position="211"/>
    </location>
</feature>
<keyword evidence="3 9" id="KW-0812">Transmembrane</keyword>
<feature type="transmembrane region" description="Helical" evidence="11">
    <location>
        <begin position="76"/>
        <end position="98"/>
    </location>
</feature>
<evidence type="ECO:0000256" key="6">
    <source>
        <dbReference type="ARBA" id="ARBA00023136"/>
    </source>
</evidence>
<dbReference type="Pfam" id="PF00001">
    <property type="entry name" value="7tm_1"/>
    <property type="match status" value="1"/>
</dbReference>
<feature type="region of interest" description="Disordered" evidence="10">
    <location>
        <begin position="421"/>
        <end position="441"/>
    </location>
</feature>
<dbReference type="Gene3D" id="1.20.1070.10">
    <property type="entry name" value="Rhodopsin 7-helix transmembrane proteins"/>
    <property type="match status" value="1"/>
</dbReference>
<feature type="transmembrane region" description="Helical" evidence="11">
    <location>
        <begin position="150"/>
        <end position="168"/>
    </location>
</feature>
<dbReference type="InterPro" id="IPR000276">
    <property type="entry name" value="GPCR_Rhodpsn"/>
</dbReference>